<dbReference type="CDD" id="cd16433">
    <property type="entry name" value="CheB"/>
    <property type="match status" value="1"/>
</dbReference>
<dbReference type="InterPro" id="IPR011247">
    <property type="entry name" value="Chemotax_prot-Glu_Me-esterase"/>
</dbReference>
<dbReference type="GO" id="GO:0006935">
    <property type="term" value="P:chemotaxis"/>
    <property type="evidence" value="ECO:0007669"/>
    <property type="project" value="UniProtKB-UniRule"/>
</dbReference>
<keyword evidence="1 4" id="KW-0378">Hydrolase</keyword>
<dbReference type="GO" id="GO:0008984">
    <property type="term" value="F:protein-glutamate methylesterase activity"/>
    <property type="evidence" value="ECO:0007669"/>
    <property type="project" value="UniProtKB-EC"/>
</dbReference>
<evidence type="ECO:0000256" key="1">
    <source>
        <dbReference type="ARBA" id="ARBA00022801"/>
    </source>
</evidence>
<dbReference type="GO" id="GO:0005737">
    <property type="term" value="C:cytoplasm"/>
    <property type="evidence" value="ECO:0007669"/>
    <property type="project" value="InterPro"/>
</dbReference>
<evidence type="ECO:0000259" key="5">
    <source>
        <dbReference type="PROSITE" id="PS50122"/>
    </source>
</evidence>
<protein>
    <recommendedName>
        <fullName evidence="2">protein-glutamate methylesterase</fullName>
        <ecNumber evidence="2">3.1.1.61</ecNumber>
    </recommendedName>
</protein>
<evidence type="ECO:0000256" key="2">
    <source>
        <dbReference type="ARBA" id="ARBA00039140"/>
    </source>
</evidence>
<gene>
    <name evidence="6" type="ORF">EV186_105307</name>
</gene>
<evidence type="ECO:0000313" key="7">
    <source>
        <dbReference type="Proteomes" id="UP000295444"/>
    </source>
</evidence>
<dbReference type="Gene3D" id="3.40.50.180">
    <property type="entry name" value="Methylesterase CheB, C-terminal domain"/>
    <property type="match status" value="1"/>
</dbReference>
<comment type="catalytic activity">
    <reaction evidence="3">
        <text>[protein]-L-glutamate 5-O-methyl ester + H2O = L-glutamyl-[protein] + methanol + H(+)</text>
        <dbReference type="Rhea" id="RHEA:23236"/>
        <dbReference type="Rhea" id="RHEA-COMP:10208"/>
        <dbReference type="Rhea" id="RHEA-COMP:10311"/>
        <dbReference type="ChEBI" id="CHEBI:15377"/>
        <dbReference type="ChEBI" id="CHEBI:15378"/>
        <dbReference type="ChEBI" id="CHEBI:17790"/>
        <dbReference type="ChEBI" id="CHEBI:29973"/>
        <dbReference type="ChEBI" id="CHEBI:82795"/>
        <dbReference type="EC" id="3.1.1.61"/>
    </reaction>
</comment>
<name>A0A4R6S8A6_LABRH</name>
<keyword evidence="4" id="KW-0145">Chemotaxis</keyword>
<dbReference type="EC" id="3.1.1.61" evidence="2"/>
<accession>A0A4R6S8A6</accession>
<dbReference type="SUPFAM" id="SSF52738">
    <property type="entry name" value="Methylesterase CheB, C-terminal domain"/>
    <property type="match status" value="1"/>
</dbReference>
<feature type="active site" evidence="4">
    <location>
        <position position="50"/>
    </location>
</feature>
<feature type="active site" evidence="4">
    <location>
        <position position="23"/>
    </location>
</feature>
<reference evidence="6 7" key="1">
    <citation type="submission" date="2019-03" db="EMBL/GenBank/DDBJ databases">
        <title>Genomic Encyclopedia of Type Strains, Phase IV (KMG-IV): sequencing the most valuable type-strain genomes for metagenomic binning, comparative biology and taxonomic classification.</title>
        <authorList>
            <person name="Goeker M."/>
        </authorList>
    </citation>
    <scope>NUCLEOTIDE SEQUENCE [LARGE SCALE GENOMIC DNA]</scope>
    <source>
        <strain evidence="6 7">DSM 45361</strain>
    </source>
</reference>
<dbReference type="PANTHER" id="PTHR42872:SF6">
    <property type="entry name" value="PROTEIN-GLUTAMATE METHYLESTERASE_PROTEIN-GLUTAMINE GLUTAMINASE"/>
    <property type="match status" value="1"/>
</dbReference>
<dbReference type="GO" id="GO:0000156">
    <property type="term" value="F:phosphorelay response regulator activity"/>
    <property type="evidence" value="ECO:0007669"/>
    <property type="project" value="InterPro"/>
</dbReference>
<dbReference type="AlphaFoldDB" id="A0A4R6S8A6"/>
<feature type="active site" evidence="4">
    <location>
        <position position="142"/>
    </location>
</feature>
<dbReference type="EMBL" id="SNXZ01000005">
    <property type="protein sequence ID" value="TDP95075.1"/>
    <property type="molecule type" value="Genomic_DNA"/>
</dbReference>
<dbReference type="PIRSF" id="PIRSF036461">
    <property type="entry name" value="Chmtx_methlestr"/>
    <property type="match status" value="1"/>
</dbReference>
<evidence type="ECO:0000313" key="6">
    <source>
        <dbReference type="EMBL" id="TDP95075.1"/>
    </source>
</evidence>
<feature type="domain" description="CheB-type methylesterase" evidence="5">
    <location>
        <begin position="11"/>
        <end position="200"/>
    </location>
</feature>
<dbReference type="Proteomes" id="UP000295444">
    <property type="component" value="Unassembled WGS sequence"/>
</dbReference>
<comment type="caution">
    <text evidence="6">The sequence shown here is derived from an EMBL/GenBank/DDBJ whole genome shotgun (WGS) entry which is preliminary data.</text>
</comment>
<evidence type="ECO:0000256" key="3">
    <source>
        <dbReference type="ARBA" id="ARBA00048267"/>
    </source>
</evidence>
<dbReference type="PROSITE" id="PS50122">
    <property type="entry name" value="CHEB"/>
    <property type="match status" value="1"/>
</dbReference>
<proteinExistence type="predicted"/>
<dbReference type="RefSeq" id="WP_243754326.1">
    <property type="nucleotide sequence ID" value="NZ_SNXZ01000005.1"/>
</dbReference>
<keyword evidence="7" id="KW-1185">Reference proteome</keyword>
<dbReference type="InterPro" id="IPR035909">
    <property type="entry name" value="CheB_C"/>
</dbReference>
<dbReference type="InterPro" id="IPR000673">
    <property type="entry name" value="Sig_transdc_resp-reg_Me-estase"/>
</dbReference>
<sequence length="346" mass="36619">MAQGHDPKGNGEPQRDLVVIGASAGGIEPLRTLVAGLPADFPAAVLVVMHMRAGGTSALSMILDRAGRLPAVSASDGMPLEPGRIYVGRPDHHLLADPDRLVLSKGPTENGHRPAVNALFRSAAVSAGPRTVGVVLSGALDDGALGLRDIADRGGTTVVQDPHDALYSGMPASALRLVTADHVVPAAAIADVLVKVVGQVVELQDAAEPSPSMVLEDKIARDGMRPVRRRTGNHDVALEFSCPDCNGTLAEVEPDSGAYRCRVGHAWSQDALLTAQDDELRRALWIALRSLDEKGALARKMVSQALDRGQDALRERFGEIRRESESAAEVLRQFLLSIEDTTESAS</sequence>
<dbReference type="Pfam" id="PF01339">
    <property type="entry name" value="CheB_methylest"/>
    <property type="match status" value="1"/>
</dbReference>
<evidence type="ECO:0000256" key="4">
    <source>
        <dbReference type="PROSITE-ProRule" id="PRU00050"/>
    </source>
</evidence>
<organism evidence="6 7">
    <name type="scientific">Labedaea rhizosphaerae</name>
    <dbReference type="NCBI Taxonomy" id="598644"/>
    <lineage>
        <taxon>Bacteria</taxon>
        <taxon>Bacillati</taxon>
        <taxon>Actinomycetota</taxon>
        <taxon>Actinomycetes</taxon>
        <taxon>Pseudonocardiales</taxon>
        <taxon>Pseudonocardiaceae</taxon>
        <taxon>Labedaea</taxon>
    </lineage>
</organism>
<dbReference type="PANTHER" id="PTHR42872">
    <property type="entry name" value="PROTEIN-GLUTAMATE METHYLESTERASE/PROTEIN-GLUTAMINE GLUTAMINASE"/>
    <property type="match status" value="1"/>
</dbReference>